<sequence length="250" mass="25866">MHPHDVGFPAPPPARSAYPALVGDLWSLAGGGPVAEAAGLVAVSEGLAEVLRWAAAGQDADETASVWLEQLRWAAALGVETESGAPTPPPSWWEGDVAEALAASGAGPRLELPGLRRALALAQLQYPGRNELGDLDDAAFMDRLVPLAVHPRDSPAHLGQLAVNLTCLTHGHPEALATGMVWALLLRACAVRAEEPRDAAGAASDPREAASTPRETPGAAPEVPHAPLEVPSPARALARGLDDVRELLTG</sequence>
<dbReference type="RefSeq" id="WP_254166779.1">
    <property type="nucleotide sequence ID" value="NZ_JANAFB010000021.1"/>
</dbReference>
<dbReference type="Proteomes" id="UP001139502">
    <property type="component" value="Unassembled WGS sequence"/>
</dbReference>
<feature type="region of interest" description="Disordered" evidence="1">
    <location>
        <begin position="197"/>
        <end position="235"/>
    </location>
</feature>
<gene>
    <name evidence="2" type="ORF">NBM05_09430</name>
</gene>
<evidence type="ECO:0000313" key="3">
    <source>
        <dbReference type="Proteomes" id="UP001139502"/>
    </source>
</evidence>
<proteinExistence type="predicted"/>
<evidence type="ECO:0000313" key="2">
    <source>
        <dbReference type="EMBL" id="MCP3426222.1"/>
    </source>
</evidence>
<dbReference type="EMBL" id="JANAFB010000021">
    <property type="protein sequence ID" value="MCP3426222.1"/>
    <property type="molecule type" value="Genomic_DNA"/>
</dbReference>
<dbReference type="Gene3D" id="1.10.4080.10">
    <property type="entry name" value="ADP-ribosylation/Crystallin J1"/>
    <property type="match status" value="1"/>
</dbReference>
<name>A0A9X2HEG7_9MICC</name>
<dbReference type="InterPro" id="IPR005502">
    <property type="entry name" value="Ribosyl_crysJ1"/>
</dbReference>
<organism evidence="2 3">
    <name type="scientific">Rothia santali</name>
    <dbReference type="NCBI Taxonomy" id="2949643"/>
    <lineage>
        <taxon>Bacteria</taxon>
        <taxon>Bacillati</taxon>
        <taxon>Actinomycetota</taxon>
        <taxon>Actinomycetes</taxon>
        <taxon>Micrococcales</taxon>
        <taxon>Micrococcaceae</taxon>
        <taxon>Rothia</taxon>
    </lineage>
</organism>
<keyword evidence="3" id="KW-1185">Reference proteome</keyword>
<accession>A0A9X2HEG7</accession>
<dbReference type="AlphaFoldDB" id="A0A9X2HEG7"/>
<comment type="caution">
    <text evidence="2">The sequence shown here is derived from an EMBL/GenBank/DDBJ whole genome shotgun (WGS) entry which is preliminary data.</text>
</comment>
<dbReference type="SUPFAM" id="SSF101478">
    <property type="entry name" value="ADP-ribosylglycohydrolase"/>
    <property type="match status" value="1"/>
</dbReference>
<reference evidence="2" key="1">
    <citation type="submission" date="2022-06" db="EMBL/GenBank/DDBJ databases">
        <title>Rothia sp. isolated from sandalwood seedling.</title>
        <authorList>
            <person name="Tuikhar N."/>
            <person name="Kirdat K."/>
            <person name="Thorat V."/>
            <person name="Swetha P."/>
            <person name="Padma S."/>
            <person name="Sundararaj R."/>
            <person name="Yadav A."/>
        </authorList>
    </citation>
    <scope>NUCLEOTIDE SEQUENCE</scope>
    <source>
        <strain evidence="2">AR01</strain>
    </source>
</reference>
<dbReference type="InterPro" id="IPR036705">
    <property type="entry name" value="Ribosyl_crysJ1_sf"/>
</dbReference>
<dbReference type="Pfam" id="PF03747">
    <property type="entry name" value="ADP_ribosyl_GH"/>
    <property type="match status" value="1"/>
</dbReference>
<evidence type="ECO:0000256" key="1">
    <source>
        <dbReference type="SAM" id="MobiDB-lite"/>
    </source>
</evidence>
<protein>
    <submittedName>
        <fullName evidence="2">ADP-ribosylglycohydrolase family protein</fullName>
    </submittedName>
</protein>
<feature type="non-terminal residue" evidence="2">
    <location>
        <position position="250"/>
    </location>
</feature>